<dbReference type="Proteomes" id="UP001065549">
    <property type="component" value="Unassembled WGS sequence"/>
</dbReference>
<dbReference type="AlphaFoldDB" id="A0A9J6QZ78"/>
<gene>
    <name evidence="2" type="ORF">OBO34_20895</name>
</gene>
<protein>
    <submittedName>
        <fullName evidence="2">Helix-turn-helix domain-containing protein</fullName>
    </submittedName>
</protein>
<accession>A0A9J6QZ78</accession>
<dbReference type="CDD" id="cd00093">
    <property type="entry name" value="HTH_XRE"/>
    <property type="match status" value="1"/>
</dbReference>
<evidence type="ECO:0000313" key="3">
    <source>
        <dbReference type="Proteomes" id="UP001065549"/>
    </source>
</evidence>
<organism evidence="2 3">
    <name type="scientific">Hominibacterium faecale</name>
    <dbReference type="NCBI Taxonomy" id="2839743"/>
    <lineage>
        <taxon>Bacteria</taxon>
        <taxon>Bacillati</taxon>
        <taxon>Bacillota</taxon>
        <taxon>Clostridia</taxon>
        <taxon>Peptostreptococcales</taxon>
        <taxon>Anaerovoracaceae</taxon>
        <taxon>Hominibacterium</taxon>
    </lineage>
</organism>
<proteinExistence type="predicted"/>
<comment type="caution">
    <text evidence="2">The sequence shown here is derived from an EMBL/GenBank/DDBJ whole genome shotgun (WGS) entry which is preliminary data.</text>
</comment>
<dbReference type="EMBL" id="JAOSHN010000013">
    <property type="protein sequence ID" value="MCU7380775.1"/>
    <property type="molecule type" value="Genomic_DNA"/>
</dbReference>
<dbReference type="Gene3D" id="1.10.260.40">
    <property type="entry name" value="lambda repressor-like DNA-binding domains"/>
    <property type="match status" value="1"/>
</dbReference>
<dbReference type="InterPro" id="IPR010982">
    <property type="entry name" value="Lambda_DNA-bd_dom_sf"/>
</dbReference>
<dbReference type="SUPFAM" id="SSF47413">
    <property type="entry name" value="lambda repressor-like DNA-binding domains"/>
    <property type="match status" value="1"/>
</dbReference>
<dbReference type="Pfam" id="PF01381">
    <property type="entry name" value="HTH_3"/>
    <property type="match status" value="1"/>
</dbReference>
<dbReference type="InterPro" id="IPR001387">
    <property type="entry name" value="Cro/C1-type_HTH"/>
</dbReference>
<keyword evidence="3" id="KW-1185">Reference proteome</keyword>
<name>A0A9J6QZ78_9FIRM</name>
<dbReference type="GO" id="GO:0003677">
    <property type="term" value="F:DNA binding"/>
    <property type="evidence" value="ECO:0007669"/>
    <property type="project" value="InterPro"/>
</dbReference>
<evidence type="ECO:0000259" key="1">
    <source>
        <dbReference type="Pfam" id="PF01381"/>
    </source>
</evidence>
<sequence length="71" mass="7914">MINKKALQIQQKIKAERVNQGISVRLFAKMMECSPRAVSLWDAEERAITIEMADRALKVLGVSAVIGKENS</sequence>
<feature type="domain" description="HTH cro/C1-type" evidence="1">
    <location>
        <begin position="13"/>
        <end position="64"/>
    </location>
</feature>
<dbReference type="RefSeq" id="WP_269478811.1">
    <property type="nucleotide sequence ID" value="NZ_JAOSHN010000013.1"/>
</dbReference>
<reference evidence="2" key="1">
    <citation type="submission" date="2022-09" db="EMBL/GenBank/DDBJ databases">
        <title>Culturomic study of gut microbiota in children with autism spectrum disorder.</title>
        <authorList>
            <person name="Efimov B.A."/>
            <person name="Chaplin A.V."/>
            <person name="Sokolova S.R."/>
            <person name="Pikina A.P."/>
            <person name="Korzhanova M."/>
            <person name="Belova V."/>
            <person name="Korostin D."/>
        </authorList>
    </citation>
    <scope>NUCLEOTIDE SEQUENCE</scope>
    <source>
        <strain evidence="2">ASD5510</strain>
    </source>
</reference>
<evidence type="ECO:0000313" key="2">
    <source>
        <dbReference type="EMBL" id="MCU7380775.1"/>
    </source>
</evidence>